<keyword evidence="2" id="KW-1185">Reference proteome</keyword>
<name>A0ABQ1MUB2_9MICO</name>
<accession>A0ABQ1MUB2</accession>
<evidence type="ECO:0008006" key="3">
    <source>
        <dbReference type="Google" id="ProtNLM"/>
    </source>
</evidence>
<protein>
    <recommendedName>
        <fullName evidence="3">N-acetyltransferase</fullName>
    </recommendedName>
</protein>
<gene>
    <name evidence="1" type="ORF">GCM10010974_31230</name>
</gene>
<sequence>MSNSLDGRSETPVDRLRVAELPTGMDEADSYSVIDDREAAAFELRLAGDVVAALHYTLDEENQQAVFVYCEIEETLAAAQHCRVLLTTATEAVESRGMSVSVTWPVALKVREVSH</sequence>
<evidence type="ECO:0000313" key="1">
    <source>
        <dbReference type="EMBL" id="GGC46687.1"/>
    </source>
</evidence>
<proteinExistence type="predicted"/>
<reference evidence="2" key="1">
    <citation type="journal article" date="2019" name="Int. J. Syst. Evol. Microbiol.">
        <title>The Global Catalogue of Microorganisms (GCM) 10K type strain sequencing project: providing services to taxonomists for standard genome sequencing and annotation.</title>
        <authorList>
            <consortium name="The Broad Institute Genomics Platform"/>
            <consortium name="The Broad Institute Genome Sequencing Center for Infectious Disease"/>
            <person name="Wu L."/>
            <person name="Ma J."/>
        </authorList>
    </citation>
    <scope>NUCLEOTIDE SEQUENCE [LARGE SCALE GENOMIC DNA]</scope>
    <source>
        <strain evidence="2">CGMCC 1.15472</strain>
    </source>
</reference>
<dbReference type="Gene3D" id="3.40.630.30">
    <property type="match status" value="1"/>
</dbReference>
<evidence type="ECO:0000313" key="2">
    <source>
        <dbReference type="Proteomes" id="UP000632322"/>
    </source>
</evidence>
<comment type="caution">
    <text evidence="1">The sequence shown here is derived from an EMBL/GenBank/DDBJ whole genome shotgun (WGS) entry which is preliminary data.</text>
</comment>
<dbReference type="EMBL" id="BMJG01000015">
    <property type="protein sequence ID" value="GGC46687.1"/>
    <property type="molecule type" value="Genomic_DNA"/>
</dbReference>
<organism evidence="1 2">
    <name type="scientific">Brevibacterium sediminis</name>
    <dbReference type="NCBI Taxonomy" id="1857024"/>
    <lineage>
        <taxon>Bacteria</taxon>
        <taxon>Bacillati</taxon>
        <taxon>Actinomycetota</taxon>
        <taxon>Actinomycetes</taxon>
        <taxon>Micrococcales</taxon>
        <taxon>Brevibacteriaceae</taxon>
        <taxon>Brevibacterium</taxon>
    </lineage>
</organism>
<dbReference type="Proteomes" id="UP000632322">
    <property type="component" value="Unassembled WGS sequence"/>
</dbReference>